<dbReference type="Gene3D" id="3.30.420.10">
    <property type="entry name" value="Ribonuclease H-like superfamily/Ribonuclease H"/>
    <property type="match status" value="1"/>
</dbReference>
<evidence type="ECO:0008006" key="4">
    <source>
        <dbReference type="Google" id="ProtNLM"/>
    </source>
</evidence>
<sequence length="674" mass="74694">MEQRSTFTDGSKNPKQPSDDARSAVIVGDDDNHGFTVQGAIVGKHKSGTDMALKDNSDHETTSTTVEITALIWAFAWVIHYNPDHITTISTDSLGALQLAKRLAFTAHDPKLVRALCVLYDMVSQKVDLQHVHARDRNPWNDVADAATNHGRLRAVPVPQPEWAGIMDGASQRYWEFLLDADPNTREAYPEFGHGSLTASRVETTAEARHFHNPTESSDKKIQIEISIATFNIQSGREPKEGSMRRKEKTNQLKSTMACLCDGDIHIIDIQEARTPWDALDAGQDDDARCADANSYHIISSGHQGFNYVCELHVLLSKPYGKSGNKELYFKPDQFTAIENDPRPLIVRLAAPGFNRALAVARAPHSKALETEKVRYWKKLTETTDKTGNVISTAIGDQGSKQNEDPNGRRLHALLLPNHLAAASAFVSHGPEHCTWHSGRNPHRTDYVIIPKSYIDSIEECSVLYGIDGGQDPETKGDHYPVKLQLAYQIASSVTKGVPKLDESKLADEECRNKFSQKLNAVQRPSRDTHLNEHLATVTEKITEAACECFRPHGRNPHKPYITKRSFALLRVRRSLFKTTRIAKKNVIASHVGAKRLRYMAKLIAKEALLPDPADVGFLADLKNYAKLVAASLVLSTPSLAASAEATDAASTVDSAQHYFDALVQFLWTSKPIL</sequence>
<keyword evidence="3" id="KW-1185">Reference proteome</keyword>
<dbReference type="Proteomes" id="UP001189429">
    <property type="component" value="Unassembled WGS sequence"/>
</dbReference>
<comment type="caution">
    <text evidence="2">The sequence shown here is derived from an EMBL/GenBank/DDBJ whole genome shotgun (WGS) entry which is preliminary data.</text>
</comment>
<feature type="region of interest" description="Disordered" evidence="1">
    <location>
        <begin position="1"/>
        <end position="31"/>
    </location>
</feature>
<protein>
    <recommendedName>
        <fullName evidence="4">RNase H type-1 domain-containing protein</fullName>
    </recommendedName>
</protein>
<dbReference type="SUPFAM" id="SSF53098">
    <property type="entry name" value="Ribonuclease H-like"/>
    <property type="match status" value="1"/>
</dbReference>
<evidence type="ECO:0000313" key="2">
    <source>
        <dbReference type="EMBL" id="CAK0816545.1"/>
    </source>
</evidence>
<reference evidence="2" key="1">
    <citation type="submission" date="2023-10" db="EMBL/GenBank/DDBJ databases">
        <authorList>
            <person name="Chen Y."/>
            <person name="Shah S."/>
            <person name="Dougan E. K."/>
            <person name="Thang M."/>
            <person name="Chan C."/>
        </authorList>
    </citation>
    <scope>NUCLEOTIDE SEQUENCE [LARGE SCALE GENOMIC DNA]</scope>
</reference>
<feature type="compositionally biased region" description="Polar residues" evidence="1">
    <location>
        <begin position="1"/>
        <end position="16"/>
    </location>
</feature>
<dbReference type="SUPFAM" id="SSF56219">
    <property type="entry name" value="DNase I-like"/>
    <property type="match status" value="1"/>
</dbReference>
<organism evidence="2 3">
    <name type="scientific">Prorocentrum cordatum</name>
    <dbReference type="NCBI Taxonomy" id="2364126"/>
    <lineage>
        <taxon>Eukaryota</taxon>
        <taxon>Sar</taxon>
        <taxon>Alveolata</taxon>
        <taxon>Dinophyceae</taxon>
        <taxon>Prorocentrales</taxon>
        <taxon>Prorocentraceae</taxon>
        <taxon>Prorocentrum</taxon>
    </lineage>
</organism>
<accession>A0ABN9RC31</accession>
<gene>
    <name evidence="2" type="ORF">PCOR1329_LOCUS19479</name>
</gene>
<proteinExistence type="predicted"/>
<dbReference type="InterPro" id="IPR012337">
    <property type="entry name" value="RNaseH-like_sf"/>
</dbReference>
<dbReference type="InterPro" id="IPR036397">
    <property type="entry name" value="RNaseH_sf"/>
</dbReference>
<dbReference type="EMBL" id="CAUYUJ010006224">
    <property type="protein sequence ID" value="CAK0816545.1"/>
    <property type="molecule type" value="Genomic_DNA"/>
</dbReference>
<name>A0ABN9RC31_9DINO</name>
<evidence type="ECO:0000313" key="3">
    <source>
        <dbReference type="Proteomes" id="UP001189429"/>
    </source>
</evidence>
<dbReference type="Gene3D" id="3.60.10.10">
    <property type="entry name" value="Endonuclease/exonuclease/phosphatase"/>
    <property type="match status" value="1"/>
</dbReference>
<dbReference type="InterPro" id="IPR036691">
    <property type="entry name" value="Endo/exonu/phosph_ase_sf"/>
</dbReference>
<evidence type="ECO:0000256" key="1">
    <source>
        <dbReference type="SAM" id="MobiDB-lite"/>
    </source>
</evidence>